<sequence>MRADVEDHHLGRLAWTLAEHGWMTSSRPWERPRLLRVFHPLVPHIGESVRVHRHRARLFFFDSSGHILGSVRRLERVVAGLDAQLEPCRLVAQTHTRTRR</sequence>
<keyword evidence="2" id="KW-1185">Reference proteome</keyword>
<gene>
    <name evidence="1" type="ORF">EBO15_36785</name>
</gene>
<comment type="caution">
    <text evidence="1">The sequence shown here is derived from an EMBL/GenBank/DDBJ whole genome shotgun (WGS) entry which is preliminary data.</text>
</comment>
<reference evidence="1 2" key="1">
    <citation type="submission" date="2018-10" db="EMBL/GenBank/DDBJ databases">
        <title>Isolation from soil.</title>
        <authorList>
            <person name="Hu J."/>
        </authorList>
    </citation>
    <scope>NUCLEOTIDE SEQUENCE [LARGE SCALE GENOMIC DNA]</scope>
    <source>
        <strain evidence="1 2">NEAU-Ht49</strain>
    </source>
</reference>
<proteinExistence type="predicted"/>
<dbReference type="AlphaFoldDB" id="A0A3M2LQH5"/>
<protein>
    <submittedName>
        <fullName evidence="1">Uncharacterized protein</fullName>
    </submittedName>
</protein>
<name>A0A3M2LQH5_9ACTN</name>
<dbReference type="Proteomes" id="UP000282674">
    <property type="component" value="Unassembled WGS sequence"/>
</dbReference>
<evidence type="ECO:0000313" key="2">
    <source>
        <dbReference type="Proteomes" id="UP000282674"/>
    </source>
</evidence>
<evidence type="ECO:0000313" key="1">
    <source>
        <dbReference type="EMBL" id="RMI37098.1"/>
    </source>
</evidence>
<accession>A0A3M2LQH5</accession>
<organism evidence="1 2">
    <name type="scientific">Actinomadura harenae</name>
    <dbReference type="NCBI Taxonomy" id="2483351"/>
    <lineage>
        <taxon>Bacteria</taxon>
        <taxon>Bacillati</taxon>
        <taxon>Actinomycetota</taxon>
        <taxon>Actinomycetes</taxon>
        <taxon>Streptosporangiales</taxon>
        <taxon>Thermomonosporaceae</taxon>
        <taxon>Actinomadura</taxon>
    </lineage>
</organism>
<dbReference type="EMBL" id="RFFG01000116">
    <property type="protein sequence ID" value="RMI37098.1"/>
    <property type="molecule type" value="Genomic_DNA"/>
</dbReference>